<dbReference type="Proteomes" id="UP000588369">
    <property type="component" value="Unassembled WGS sequence"/>
</dbReference>
<dbReference type="AlphaFoldDB" id="A0A7X9NSN7"/>
<feature type="transmembrane region" description="Helical" evidence="1">
    <location>
        <begin position="239"/>
        <end position="257"/>
    </location>
</feature>
<evidence type="ECO:0000313" key="2">
    <source>
        <dbReference type="EMBL" id="NME61962.1"/>
    </source>
</evidence>
<name>A0A7X9NSN7_9BIFI</name>
<protein>
    <submittedName>
        <fullName evidence="2">Uncharacterized protein</fullName>
    </submittedName>
</protein>
<sequence length="771" mass="83040">MWFELSPAPRPDDGDDRDAYRRRAANAAARLGLASRPSIDTLTQAWRRDDGCILVANGARRYLCLPDGADPEAADALARAADATARECDPPDIPAGLVWAHAFVPRGATISRTAFDEPDKDDDVRLDPPAGQWVVVNVRRMGWLESRRSKNWLGDEFNMTPDTSKLQKAGVGVCRVSVGDRDGGRAHRAAEMAANALDLGVTPGFASHTSRPAWGLVALMLPLVAAAFAGFMLLNWPAWVLPVPILGLIMAVARLALTPRDAAVWQRPRHWWGLTRYREAQSADLKTRNSGDDLEAFGPQRKRRVHAYAFQRSSLPVPPTALAALARPSASRLSQGAALTVRPVGLETADGPRLGRDADGRDVRLASNVLYGGVVLLGRPGGGKSNSMHGLERWASEHASNRDAMVVFESKGVSSIPVLKRLMPRLLVVDVADPSTPMIDLLGPGTPGERGERFASLMRAALGDEQVGPASRLMIRDAVALALTVMPEPRFRDRCRAAGLVAPDTWPQFARVVLAGDGVSAARALAHAAVLAAPGPDVQAMVERLHGAVNPKTGRPAVSDGELVKRLAAPMNKMDLLARCPGVFAPGRRTVGWRQVIAHGATLAVNLGGTVRAPHTTLGDDQRSLVGALLLRGLREQMESSCAGWYDAGRHMRVFVDEMTEVLSGGGNAEVFRWCRTQGRAFGVEMTCGTQFPENLDPSLFSLLMDFDTRCTFVMRSVASSTQAGQALGVDPSVVSSLGEHMLLVRTVDADWNTLPPMVVRTPWFDNGEPA</sequence>
<evidence type="ECO:0000313" key="3">
    <source>
        <dbReference type="Proteomes" id="UP000588369"/>
    </source>
</evidence>
<gene>
    <name evidence="2" type="ORF">HF844_03960</name>
</gene>
<dbReference type="InterPro" id="IPR027417">
    <property type="entry name" value="P-loop_NTPase"/>
</dbReference>
<dbReference type="EMBL" id="JABAGI010000003">
    <property type="protein sequence ID" value="NME61962.1"/>
    <property type="molecule type" value="Genomic_DNA"/>
</dbReference>
<comment type="caution">
    <text evidence="2">The sequence shown here is derived from an EMBL/GenBank/DDBJ whole genome shotgun (WGS) entry which is preliminary data.</text>
</comment>
<feature type="transmembrane region" description="Helical" evidence="1">
    <location>
        <begin position="213"/>
        <end position="233"/>
    </location>
</feature>
<accession>A0A7X9NSN7</accession>
<organism evidence="2 3">
    <name type="scientific">Bifidobacterium thermophilum</name>
    <dbReference type="NCBI Taxonomy" id="33905"/>
    <lineage>
        <taxon>Bacteria</taxon>
        <taxon>Bacillati</taxon>
        <taxon>Actinomycetota</taxon>
        <taxon>Actinomycetes</taxon>
        <taxon>Bifidobacteriales</taxon>
        <taxon>Bifidobacteriaceae</taxon>
        <taxon>Bifidobacterium</taxon>
    </lineage>
</organism>
<dbReference type="RefSeq" id="WP_168984056.1">
    <property type="nucleotide sequence ID" value="NZ_JABAGI010000003.1"/>
</dbReference>
<evidence type="ECO:0000256" key="1">
    <source>
        <dbReference type="SAM" id="Phobius"/>
    </source>
</evidence>
<keyword evidence="1" id="KW-0812">Transmembrane</keyword>
<proteinExistence type="predicted"/>
<reference evidence="2 3" key="1">
    <citation type="submission" date="2020-04" db="EMBL/GenBank/DDBJ databases">
        <authorList>
            <person name="Hitch T.C.A."/>
            <person name="Wylensek D."/>
            <person name="Clavel T."/>
        </authorList>
    </citation>
    <scope>NUCLEOTIDE SEQUENCE [LARGE SCALE GENOMIC DNA]</scope>
    <source>
        <strain evidence="2 3">BSM-130-P53-3C</strain>
    </source>
</reference>
<dbReference type="SUPFAM" id="SSF52540">
    <property type="entry name" value="P-loop containing nucleoside triphosphate hydrolases"/>
    <property type="match status" value="1"/>
</dbReference>
<keyword evidence="1" id="KW-0472">Membrane</keyword>
<keyword evidence="1" id="KW-1133">Transmembrane helix</keyword>